<accession>A0ABT3T0D8</accession>
<evidence type="ECO:0000256" key="1">
    <source>
        <dbReference type="ARBA" id="ARBA00022679"/>
    </source>
</evidence>
<proteinExistence type="predicted"/>
<keyword evidence="1 2" id="KW-0808">Transferase</keyword>
<evidence type="ECO:0000313" key="2">
    <source>
        <dbReference type="EMBL" id="MCX2975712.1"/>
    </source>
</evidence>
<organism evidence="2 3">
    <name type="scientific">Candidatus Seongchinamella marina</name>
    <dbReference type="NCBI Taxonomy" id="2518990"/>
    <lineage>
        <taxon>Bacteria</taxon>
        <taxon>Pseudomonadati</taxon>
        <taxon>Pseudomonadota</taxon>
        <taxon>Gammaproteobacteria</taxon>
        <taxon>Cellvibrionales</taxon>
        <taxon>Halieaceae</taxon>
        <taxon>Seongchinamella</taxon>
    </lineage>
</organism>
<dbReference type="Pfam" id="PF02515">
    <property type="entry name" value="CoA_transf_3"/>
    <property type="match status" value="2"/>
</dbReference>
<evidence type="ECO:0000313" key="3">
    <source>
        <dbReference type="Proteomes" id="UP001143307"/>
    </source>
</evidence>
<sequence length="859" mass="93604">MQLNGKNKPQPNSQLPLTGFRVLDLCDLRGQSCGRMLADLGAEVILVEPPEGMLSRRRAPVVDSQSLYFATHNANKFSVQLDLASQEGKKDFLKLVRSSDMLIDGGDKSVWEMLSTSHSQLRSIYPDLIILSITDFGLKGPYKDFTATESVHMAMSTVLSRSGTNGSPPLLPPGELALETAAIQAAWVALLAYWQRSHNGKGDLLDFSINDAIAQIFDPGVGAAGSAAAGRTAIEVAPHGRPEVNFIPGKLPSVALLYPIFKCADGHIRTCTLNPRQWRSMSEWLGPDHPFTHPKFGAPANRLLNIDGINKLLASLFENQTREHLVAQGQKRGIPIASLNLPGEVFDNDHFDQRNLFTKIDIGGKKAKAPSGYFCIDGRRIGINTLAPKPGANTQDLLSSAKVKDALPVTGGESRKPLGGILVLDLGVIVAGGDLGRLFADQGATVIKVENKAYPDGLRQSIDNNPVPISFAQANRNKKSLGLNLRSDKGKEIFLRLAKNTDVVISNFKPGTMESLGLGYEVLREINPGIICAESSAMGSAGPQARTMGYGPLVRASTALSGLWRYPEKEMGFGDCVTIFPDHFAARVTATAILAKLIQRQTTAVGGFIDTSQAECIINALASEFLRESIAPGSLKPTGNQSEFDAPNSLYPCAGKDEWCAISVTNDDQWQGLCRAMNRADLADNTNYQTTEGRLEHRIDIEGIVTRWCNSRSPYEVMNLCQKQGVPAGNMLRLSEFIENPHYNARNFFRKLHQPTAGRAIETENGPVAFSDNIPPPQIQPAPALAEHTRELMSTLIGLSDIEIDTLIASGDLEIRKKEAGAIQQKVRTLAINSVMKILLKYHELKHFFKRVNDSKLMD</sequence>
<dbReference type="PANTHER" id="PTHR48228:SF6">
    <property type="entry name" value="L-CARNITINE COA-TRANSFERASE"/>
    <property type="match status" value="1"/>
</dbReference>
<dbReference type="GO" id="GO:0016740">
    <property type="term" value="F:transferase activity"/>
    <property type="evidence" value="ECO:0007669"/>
    <property type="project" value="UniProtKB-KW"/>
</dbReference>
<dbReference type="InterPro" id="IPR003673">
    <property type="entry name" value="CoA-Trfase_fam_III"/>
</dbReference>
<comment type="caution">
    <text evidence="2">The sequence shown here is derived from an EMBL/GenBank/DDBJ whole genome shotgun (WGS) entry which is preliminary data.</text>
</comment>
<keyword evidence="3" id="KW-1185">Reference proteome</keyword>
<dbReference type="Gene3D" id="3.30.1540.10">
    <property type="entry name" value="formyl-coa transferase, domain 3"/>
    <property type="match status" value="2"/>
</dbReference>
<protein>
    <submittedName>
        <fullName evidence="2">CoA transferase</fullName>
    </submittedName>
</protein>
<dbReference type="InterPro" id="IPR044855">
    <property type="entry name" value="CoA-Trfase_III_dom3_sf"/>
</dbReference>
<dbReference type="InterPro" id="IPR023606">
    <property type="entry name" value="CoA-Trfase_III_dom_1_sf"/>
</dbReference>
<gene>
    <name evidence="2" type="ORF">EYC87_19250</name>
</gene>
<dbReference type="EMBL" id="SHNP01000012">
    <property type="protein sequence ID" value="MCX2975712.1"/>
    <property type="molecule type" value="Genomic_DNA"/>
</dbReference>
<dbReference type="Gene3D" id="3.40.50.10540">
    <property type="entry name" value="Crotonobetainyl-coa:carnitine coa-transferase, domain 1"/>
    <property type="match status" value="2"/>
</dbReference>
<dbReference type="Proteomes" id="UP001143307">
    <property type="component" value="Unassembled WGS sequence"/>
</dbReference>
<name>A0ABT3T0D8_9GAMM</name>
<dbReference type="SUPFAM" id="SSF89796">
    <property type="entry name" value="CoA-transferase family III (CaiB/BaiF)"/>
    <property type="match status" value="2"/>
</dbReference>
<dbReference type="RefSeq" id="WP_279254333.1">
    <property type="nucleotide sequence ID" value="NZ_SHNP01000012.1"/>
</dbReference>
<dbReference type="PANTHER" id="PTHR48228">
    <property type="entry name" value="SUCCINYL-COA--D-CITRAMALATE COA-TRANSFERASE"/>
    <property type="match status" value="1"/>
</dbReference>
<dbReference type="InterPro" id="IPR050509">
    <property type="entry name" value="CoA-transferase_III"/>
</dbReference>
<reference evidence="2" key="1">
    <citation type="submission" date="2019-02" db="EMBL/GenBank/DDBJ databases">
        <authorList>
            <person name="Li S.-H."/>
        </authorList>
    </citation>
    <scope>NUCLEOTIDE SEQUENCE</scope>
    <source>
        <strain evidence="2">IMCC8485</strain>
    </source>
</reference>